<dbReference type="Gene3D" id="1.25.40.10">
    <property type="entry name" value="Tetratricopeptide repeat domain"/>
    <property type="match status" value="3"/>
</dbReference>
<dbReference type="Pfam" id="PF13432">
    <property type="entry name" value="TPR_16"/>
    <property type="match status" value="1"/>
</dbReference>
<dbReference type="RefSeq" id="WP_041497225.1">
    <property type="nucleotide sequence ID" value="NZ_AP014548.1"/>
</dbReference>
<dbReference type="InterPro" id="IPR019734">
    <property type="entry name" value="TPR_rpt"/>
</dbReference>
<gene>
    <name evidence="4" type="ORF">NMS_2711</name>
</gene>
<dbReference type="Proteomes" id="UP000031760">
    <property type="component" value="Chromosome"/>
</dbReference>
<dbReference type="STRING" id="1454201.NMS_2711"/>
<accession>W8VT33</accession>
<dbReference type="PANTHER" id="PTHR44858:SF1">
    <property type="entry name" value="UDP-N-ACETYLGLUCOSAMINE--PEPTIDE N-ACETYLGLUCOSAMINYLTRANSFERASE SPINDLY-RELATED"/>
    <property type="match status" value="1"/>
</dbReference>
<dbReference type="SUPFAM" id="SSF81901">
    <property type="entry name" value="HCP-like"/>
    <property type="match status" value="1"/>
</dbReference>
<dbReference type="KEGG" id="nmf:NMS_2711"/>
<dbReference type="Pfam" id="PF14559">
    <property type="entry name" value="TPR_19"/>
    <property type="match status" value="1"/>
</dbReference>
<protein>
    <submittedName>
        <fullName evidence="4">TPR domain protein</fullName>
    </submittedName>
</protein>
<feature type="repeat" description="TPR" evidence="3">
    <location>
        <begin position="132"/>
        <end position="165"/>
    </location>
</feature>
<feature type="repeat" description="TPR" evidence="3">
    <location>
        <begin position="268"/>
        <end position="301"/>
    </location>
</feature>
<evidence type="ECO:0000256" key="2">
    <source>
        <dbReference type="ARBA" id="ARBA00022803"/>
    </source>
</evidence>
<dbReference type="EMBL" id="AP014548">
    <property type="protein sequence ID" value="BAO56720.1"/>
    <property type="molecule type" value="Genomic_DNA"/>
</dbReference>
<evidence type="ECO:0000313" key="4">
    <source>
        <dbReference type="EMBL" id="BAO56720.1"/>
    </source>
</evidence>
<evidence type="ECO:0000256" key="3">
    <source>
        <dbReference type="PROSITE-ProRule" id="PRU00339"/>
    </source>
</evidence>
<organism evidence="4 5">
    <name type="scientific">Nonlabens marinus S1-08</name>
    <dbReference type="NCBI Taxonomy" id="1454201"/>
    <lineage>
        <taxon>Bacteria</taxon>
        <taxon>Pseudomonadati</taxon>
        <taxon>Bacteroidota</taxon>
        <taxon>Flavobacteriia</taxon>
        <taxon>Flavobacteriales</taxon>
        <taxon>Flavobacteriaceae</taxon>
        <taxon>Nonlabens</taxon>
    </lineage>
</organism>
<dbReference type="PANTHER" id="PTHR44858">
    <property type="entry name" value="TETRATRICOPEPTIDE REPEAT PROTEIN 6"/>
    <property type="match status" value="1"/>
</dbReference>
<reference evidence="4 5" key="1">
    <citation type="journal article" date="2014" name="Proc. Natl. Acad. Sci. U.S.A.">
        <title>Functional characterization of flavobacteria rhodopsins reveals a unique class of light-driven chloride pump in bacteria.</title>
        <authorList>
            <person name="Yoshizawa S."/>
            <person name="Kumagai Y."/>
            <person name="Kim H."/>
            <person name="Ogura Y."/>
            <person name="Hayashi T."/>
            <person name="Iwasaki W."/>
            <person name="DeLong E.F."/>
            <person name="Kogure K."/>
        </authorList>
    </citation>
    <scope>NUCLEOTIDE SEQUENCE [LARGE SCALE GENOMIC DNA]</scope>
    <source>
        <strain evidence="4 5">S1-08</strain>
    </source>
</reference>
<sequence length="464" mass="54198">MEFNLNNDDEMSIDKFELMLKTNEVGFFDSDEFEEIIEHYLDEGKMALARKAIHLAINQHPASVNLRLFHAEMLVFDDKFEAAHELLNELHDLEPLNSEIYIQKANIYSKTEGHDKAIELLNEALKLTDDQADVYSLIGMEFLFIEDYSNAKLNFMKCLELDELDYSALYNIIYCFDFLQENQQAIDFLNMFLNDNPYCEVAWHQVGKQYFDLKMYEKSLAAFEFAIISDDTFIGAYLEKGKVLEKLGRYNEAIENYQITLELDDPTSFAYLRLGKCFNKLGNKELALKYFKKTINEDPLLDKGWIAIVDYYSKNLNYPKALSYIEKAVEVDGENALYWIRYADLNKRLNFFEEAEYGYRKAIELGNYEEKTWTSRADILLALGETEAVVSNLNHGLEFYPEHVEMEYRIAGAYYMLNETVKGRFHLQNALKADPEYVIILEELYPSVYSAMEVQDLLLKYASK</sequence>
<keyword evidence="1" id="KW-0677">Repeat</keyword>
<feature type="repeat" description="TPR" evidence="3">
    <location>
        <begin position="234"/>
        <end position="267"/>
    </location>
</feature>
<dbReference type="InterPro" id="IPR050498">
    <property type="entry name" value="Ycf3"/>
</dbReference>
<name>W8VT33_9FLAO</name>
<dbReference type="PROSITE" id="PS50005">
    <property type="entry name" value="TPR"/>
    <property type="match status" value="4"/>
</dbReference>
<keyword evidence="5" id="KW-1185">Reference proteome</keyword>
<feature type="repeat" description="TPR" evidence="3">
    <location>
        <begin position="98"/>
        <end position="131"/>
    </location>
</feature>
<dbReference type="SUPFAM" id="SSF48452">
    <property type="entry name" value="TPR-like"/>
    <property type="match status" value="2"/>
</dbReference>
<dbReference type="SMART" id="SM00028">
    <property type="entry name" value="TPR"/>
    <property type="match status" value="9"/>
</dbReference>
<dbReference type="OrthoDB" id="9803982at2"/>
<dbReference type="HOGENOM" id="CLU_003728_18_1_10"/>
<evidence type="ECO:0000256" key="1">
    <source>
        <dbReference type="ARBA" id="ARBA00022737"/>
    </source>
</evidence>
<dbReference type="InterPro" id="IPR011990">
    <property type="entry name" value="TPR-like_helical_dom_sf"/>
</dbReference>
<proteinExistence type="predicted"/>
<dbReference type="AlphaFoldDB" id="W8VT33"/>
<keyword evidence="2 3" id="KW-0802">TPR repeat</keyword>
<evidence type="ECO:0000313" key="5">
    <source>
        <dbReference type="Proteomes" id="UP000031760"/>
    </source>
</evidence>